<evidence type="ECO:0000259" key="3">
    <source>
        <dbReference type="PROSITE" id="PS51228"/>
    </source>
</evidence>
<dbReference type="PANTHER" id="PTHR23310">
    <property type="entry name" value="ACYL-COA-BINDING PROTEIN, ACBP"/>
    <property type="match status" value="1"/>
</dbReference>
<feature type="domain" description="ACB" evidence="3">
    <location>
        <begin position="56"/>
        <end position="145"/>
    </location>
</feature>
<dbReference type="GO" id="GO:0019915">
    <property type="term" value="P:lipid storage"/>
    <property type="evidence" value="ECO:0007669"/>
    <property type="project" value="UniProtKB-ARBA"/>
</dbReference>
<dbReference type="FunFam" id="1.20.80.10:FF:000010">
    <property type="entry name" value="Acyl-CoA-binding domain-containing protein 5"/>
    <property type="match status" value="1"/>
</dbReference>
<dbReference type="SUPFAM" id="SSF47027">
    <property type="entry name" value="Acyl-CoA binding protein"/>
    <property type="match status" value="1"/>
</dbReference>
<dbReference type="InterPro" id="IPR022408">
    <property type="entry name" value="Acyl-CoA-binding_prot_CS"/>
</dbReference>
<comment type="function">
    <text evidence="2">Binds medium- and long-chain acyl-CoA esters with very high affinity and may function as an intracellular carrier of acyl-CoA esters.</text>
</comment>
<dbReference type="Proteomes" id="UP000031036">
    <property type="component" value="Unassembled WGS sequence"/>
</dbReference>
<dbReference type="InterPro" id="IPR014352">
    <property type="entry name" value="FERM/acyl-CoA-bd_prot_sf"/>
</dbReference>
<dbReference type="PANTHER" id="PTHR23310:SF120">
    <property type="entry name" value="ACYL-COA-BINDING PROTEIN HOMOLOG 3"/>
    <property type="match status" value="1"/>
</dbReference>
<organism evidence="4 5">
    <name type="scientific">Toxocara canis</name>
    <name type="common">Canine roundworm</name>
    <dbReference type="NCBI Taxonomy" id="6265"/>
    <lineage>
        <taxon>Eukaryota</taxon>
        <taxon>Metazoa</taxon>
        <taxon>Ecdysozoa</taxon>
        <taxon>Nematoda</taxon>
        <taxon>Chromadorea</taxon>
        <taxon>Rhabditida</taxon>
        <taxon>Spirurina</taxon>
        <taxon>Ascaridomorpha</taxon>
        <taxon>Ascaridoidea</taxon>
        <taxon>Toxocaridae</taxon>
        <taxon>Toxocara</taxon>
    </lineage>
</organism>
<dbReference type="InterPro" id="IPR035984">
    <property type="entry name" value="Acyl-CoA-binding_sf"/>
</dbReference>
<evidence type="ECO:0000313" key="4">
    <source>
        <dbReference type="EMBL" id="KHN84670.1"/>
    </source>
</evidence>
<comment type="caution">
    <text evidence="4">The sequence shown here is derived from an EMBL/GenBank/DDBJ whole genome shotgun (WGS) entry which is preliminary data.</text>
</comment>
<keyword evidence="5" id="KW-1185">Reference proteome</keyword>
<dbReference type="AlphaFoldDB" id="A0A0B2VUN6"/>
<dbReference type="PROSITE" id="PS00880">
    <property type="entry name" value="ACB_1"/>
    <property type="match status" value="1"/>
</dbReference>
<dbReference type="GO" id="GO:0000062">
    <property type="term" value="F:fatty-acyl-CoA binding"/>
    <property type="evidence" value="ECO:0007669"/>
    <property type="project" value="InterPro"/>
</dbReference>
<dbReference type="Gene3D" id="1.20.80.10">
    <property type="match status" value="1"/>
</dbReference>
<dbReference type="Pfam" id="PF00887">
    <property type="entry name" value="ACBP"/>
    <property type="match status" value="1"/>
</dbReference>
<evidence type="ECO:0000256" key="2">
    <source>
        <dbReference type="ARBA" id="ARBA00059808"/>
    </source>
</evidence>
<dbReference type="PRINTS" id="PR00689">
    <property type="entry name" value="ACOABINDINGP"/>
</dbReference>
<protein>
    <submittedName>
        <fullName evidence="4">Acyl-CoA-binding-like protein 3</fullName>
    </submittedName>
</protein>
<dbReference type="GO" id="GO:0006631">
    <property type="term" value="P:fatty acid metabolic process"/>
    <property type="evidence" value="ECO:0007669"/>
    <property type="project" value="TreeGrafter"/>
</dbReference>
<dbReference type="InterPro" id="IPR000582">
    <property type="entry name" value="Acyl-CoA-binding_protein"/>
</dbReference>
<proteinExistence type="predicted"/>
<dbReference type="GO" id="GO:0005737">
    <property type="term" value="C:cytoplasm"/>
    <property type="evidence" value="ECO:0007669"/>
    <property type="project" value="TreeGrafter"/>
</dbReference>
<sequence>MGRSAATSIWRCSDAASSGSRQMEKLPAASMERTMTSMKSQLFKVFKARTRTAMSLDERFQSAVEIVQKLPKEGPVATSNDEKLTFYSLYKQATIGKINIPQPAFYRITERFKWDAWNSLGDMPSDEAKEKYVSTLLDMLEKVSQNMDVFEWLNTDNADPDLPARFTMIGFEK</sequence>
<gene>
    <name evidence="4" type="primary">acbp-3</name>
    <name evidence="4" type="ORF">Tcan_11405</name>
</gene>
<dbReference type="PROSITE" id="PS51228">
    <property type="entry name" value="ACB_2"/>
    <property type="match status" value="1"/>
</dbReference>
<dbReference type="OrthoDB" id="71307at2759"/>
<keyword evidence="1" id="KW-0446">Lipid-binding</keyword>
<evidence type="ECO:0000256" key="1">
    <source>
        <dbReference type="ARBA" id="ARBA00023121"/>
    </source>
</evidence>
<name>A0A0B2VUN6_TOXCA</name>
<dbReference type="EMBL" id="JPKZ01000906">
    <property type="protein sequence ID" value="KHN84670.1"/>
    <property type="molecule type" value="Genomic_DNA"/>
</dbReference>
<dbReference type="STRING" id="6265.A0A0B2VUN6"/>
<evidence type="ECO:0000313" key="5">
    <source>
        <dbReference type="Proteomes" id="UP000031036"/>
    </source>
</evidence>
<accession>A0A0B2VUN6</accession>
<reference evidence="4 5" key="1">
    <citation type="submission" date="2014-11" db="EMBL/GenBank/DDBJ databases">
        <title>Genetic blueprint of the zoonotic pathogen Toxocara canis.</title>
        <authorList>
            <person name="Zhu X.-Q."/>
            <person name="Korhonen P.K."/>
            <person name="Cai H."/>
            <person name="Young N.D."/>
            <person name="Nejsum P."/>
            <person name="von Samson-Himmelstjerna G."/>
            <person name="Boag P.R."/>
            <person name="Tan P."/>
            <person name="Li Q."/>
            <person name="Min J."/>
            <person name="Yang Y."/>
            <person name="Wang X."/>
            <person name="Fang X."/>
            <person name="Hall R.S."/>
            <person name="Hofmann A."/>
            <person name="Sternberg P.W."/>
            <person name="Jex A.R."/>
            <person name="Gasser R.B."/>
        </authorList>
    </citation>
    <scope>NUCLEOTIDE SEQUENCE [LARGE SCALE GENOMIC DNA]</scope>
    <source>
        <strain evidence="4">PN_DK_2014</strain>
    </source>
</reference>